<organism evidence="1 2">
    <name type="scientific">Choanephora cucurbitarum</name>
    <dbReference type="NCBI Taxonomy" id="101091"/>
    <lineage>
        <taxon>Eukaryota</taxon>
        <taxon>Fungi</taxon>
        <taxon>Fungi incertae sedis</taxon>
        <taxon>Mucoromycota</taxon>
        <taxon>Mucoromycotina</taxon>
        <taxon>Mucoromycetes</taxon>
        <taxon>Mucorales</taxon>
        <taxon>Mucorineae</taxon>
        <taxon>Choanephoraceae</taxon>
        <taxon>Choanephoroideae</taxon>
        <taxon>Choanephora</taxon>
    </lineage>
</organism>
<proteinExistence type="predicted"/>
<reference evidence="1 2" key="1">
    <citation type="submission" date="2016-03" db="EMBL/GenBank/DDBJ databases">
        <title>Choanephora cucurbitarum.</title>
        <authorList>
            <person name="Min B."/>
            <person name="Park H."/>
            <person name="Park J.-H."/>
            <person name="Shin H.-D."/>
            <person name="Choi I.-G."/>
        </authorList>
    </citation>
    <scope>NUCLEOTIDE SEQUENCE [LARGE SCALE GENOMIC DNA]</scope>
    <source>
        <strain evidence="1 2">KUS-F28377</strain>
    </source>
</reference>
<dbReference type="AlphaFoldDB" id="A0A1C7MUH8"/>
<protein>
    <submittedName>
        <fullName evidence="1">Uncharacterized protein</fullName>
    </submittedName>
</protein>
<accession>A0A1C7MUH8</accession>
<sequence>MSSQNNSQSQYESMSNADFSTTSLRRDTSAFNLDEGSETSFPVEAPTPGTINESATGRWIFKYSYGVHSANKQRAFCNVDRQTCQRSYVDRATSSLLHHLASKHAVNESTALQVNSSAQVSVDKQIIAHAAMEFVVQNNLLFTIVNAPELQQLMTMAFRVPKEATIRLPSADTIRDKALGKFNTLFPAIVEWLSKQEK</sequence>
<dbReference type="InParanoid" id="A0A1C7MUH8"/>
<feature type="non-terminal residue" evidence="1">
    <location>
        <position position="198"/>
    </location>
</feature>
<evidence type="ECO:0000313" key="1">
    <source>
        <dbReference type="EMBL" id="OBZ80129.1"/>
    </source>
</evidence>
<dbReference type="EMBL" id="LUGH01002539">
    <property type="protein sequence ID" value="OBZ80129.1"/>
    <property type="molecule type" value="Genomic_DNA"/>
</dbReference>
<dbReference type="Proteomes" id="UP000093000">
    <property type="component" value="Unassembled WGS sequence"/>
</dbReference>
<gene>
    <name evidence="1" type="ORF">A0J61_11822</name>
</gene>
<name>A0A1C7MUH8_9FUNG</name>
<keyword evidence="2" id="KW-1185">Reference proteome</keyword>
<evidence type="ECO:0000313" key="2">
    <source>
        <dbReference type="Proteomes" id="UP000093000"/>
    </source>
</evidence>
<comment type="caution">
    <text evidence="1">The sequence shown here is derived from an EMBL/GenBank/DDBJ whole genome shotgun (WGS) entry which is preliminary data.</text>
</comment>